<keyword evidence="5 12" id="KW-0812">Transmembrane</keyword>
<keyword evidence="3 12" id="KW-0813">Transport</keyword>
<dbReference type="PROSITE" id="PS51013">
    <property type="entry name" value="PANNEXIN"/>
    <property type="match status" value="1"/>
</dbReference>
<evidence type="ECO:0000256" key="5">
    <source>
        <dbReference type="ARBA" id="ARBA00022692"/>
    </source>
</evidence>
<evidence type="ECO:0000256" key="10">
    <source>
        <dbReference type="ARBA" id="ARBA00023136"/>
    </source>
</evidence>
<name>A0A0N4VMJ7_ENTVE</name>
<reference evidence="13 14" key="2">
    <citation type="submission" date="2018-10" db="EMBL/GenBank/DDBJ databases">
        <authorList>
            <consortium name="Pathogen Informatics"/>
        </authorList>
    </citation>
    <scope>NUCLEOTIDE SEQUENCE [LARGE SCALE GENOMIC DNA]</scope>
</reference>
<dbReference type="PANTHER" id="PTHR11893">
    <property type="entry name" value="INNEXIN"/>
    <property type="match status" value="1"/>
</dbReference>
<keyword evidence="8 12" id="KW-1133">Transmembrane helix</keyword>
<evidence type="ECO:0000256" key="3">
    <source>
        <dbReference type="ARBA" id="ARBA00022448"/>
    </source>
</evidence>
<keyword evidence="10 12" id="KW-0472">Membrane</keyword>
<evidence type="ECO:0000256" key="9">
    <source>
        <dbReference type="ARBA" id="ARBA00023065"/>
    </source>
</evidence>
<dbReference type="EMBL" id="UXUI01011970">
    <property type="protein sequence ID" value="VDD96642.1"/>
    <property type="molecule type" value="Genomic_DNA"/>
</dbReference>
<dbReference type="GO" id="GO:0005886">
    <property type="term" value="C:plasma membrane"/>
    <property type="evidence" value="ECO:0007669"/>
    <property type="project" value="UniProtKB-SubCell"/>
</dbReference>
<dbReference type="GO" id="GO:0034220">
    <property type="term" value="P:monoatomic ion transmembrane transport"/>
    <property type="evidence" value="ECO:0007669"/>
    <property type="project" value="UniProtKB-KW"/>
</dbReference>
<dbReference type="AlphaFoldDB" id="A0A0N4VMJ7"/>
<keyword evidence="11 12" id="KW-0407">Ion channel</keyword>
<dbReference type="GO" id="GO:0005243">
    <property type="term" value="F:gap junction channel activity"/>
    <property type="evidence" value="ECO:0007669"/>
    <property type="project" value="TreeGrafter"/>
</dbReference>
<evidence type="ECO:0000313" key="14">
    <source>
        <dbReference type="Proteomes" id="UP000274131"/>
    </source>
</evidence>
<evidence type="ECO:0000313" key="13">
    <source>
        <dbReference type="EMBL" id="VDD96642.1"/>
    </source>
</evidence>
<evidence type="ECO:0000256" key="4">
    <source>
        <dbReference type="ARBA" id="ARBA00022475"/>
    </source>
</evidence>
<comment type="caution">
    <text evidence="12">Lacks conserved residue(s) required for the propagation of feature annotation.</text>
</comment>
<sequence>MQLIQEMFAILVTAKQYVAVIVGFLATIQQLIFKAEKKTETKVHQSFPIQCWVPATFTEPMEQYTENFCWVQNTYFIPLQEQIPSNLLERDDKKLGYYQWVPFILALEAILFYIPTIVWRLLSWQS</sequence>
<dbReference type="Pfam" id="PF00876">
    <property type="entry name" value="Innexin"/>
    <property type="match status" value="1"/>
</dbReference>
<dbReference type="PANTHER" id="PTHR11893:SF30">
    <property type="entry name" value="INNEXIN UNC-9"/>
    <property type="match status" value="1"/>
</dbReference>
<feature type="transmembrane region" description="Helical" evidence="12">
    <location>
        <begin position="100"/>
        <end position="122"/>
    </location>
</feature>
<evidence type="ECO:0000256" key="12">
    <source>
        <dbReference type="RuleBase" id="RU010713"/>
    </source>
</evidence>
<comment type="function">
    <text evidence="12">Structural component of the gap junctions.</text>
</comment>
<dbReference type="Proteomes" id="UP000274131">
    <property type="component" value="Unassembled WGS sequence"/>
</dbReference>
<evidence type="ECO:0000256" key="2">
    <source>
        <dbReference type="ARBA" id="ARBA00004651"/>
    </source>
</evidence>
<dbReference type="OrthoDB" id="5867527at2759"/>
<keyword evidence="14" id="KW-1185">Reference proteome</keyword>
<keyword evidence="4" id="KW-1003">Cell membrane</keyword>
<accession>A0A0N4VMJ7</accession>
<gene>
    <name evidence="12" type="primary">inx</name>
    <name evidence="13" type="ORF">EVEC_LOCUS11393</name>
</gene>
<feature type="transmembrane region" description="Helical" evidence="12">
    <location>
        <begin position="6"/>
        <end position="28"/>
    </location>
</feature>
<reference evidence="15" key="1">
    <citation type="submission" date="2017-02" db="UniProtKB">
        <authorList>
            <consortium name="WormBaseParasite"/>
        </authorList>
    </citation>
    <scope>IDENTIFICATION</scope>
</reference>
<comment type="subcellular location">
    <subcellularLocation>
        <location evidence="1">Cell junction</location>
        <location evidence="1">Gap junction</location>
    </subcellularLocation>
    <subcellularLocation>
        <location evidence="2 12">Cell membrane</location>
        <topology evidence="2 12">Multi-pass membrane protein</topology>
    </subcellularLocation>
</comment>
<dbReference type="PRINTS" id="PR01262">
    <property type="entry name" value="INNEXIN"/>
</dbReference>
<dbReference type="WBParaSite" id="EVEC_0001215501-mRNA-1">
    <property type="protein sequence ID" value="EVEC_0001215501-mRNA-1"/>
    <property type="gene ID" value="EVEC_0001215501"/>
</dbReference>
<proteinExistence type="inferred from homology"/>
<dbReference type="InterPro" id="IPR000990">
    <property type="entry name" value="Innexin"/>
</dbReference>
<keyword evidence="7" id="KW-0965">Cell junction</keyword>
<evidence type="ECO:0000256" key="6">
    <source>
        <dbReference type="ARBA" id="ARBA00022868"/>
    </source>
</evidence>
<keyword evidence="6" id="KW-0303">Gap junction</keyword>
<evidence type="ECO:0000256" key="8">
    <source>
        <dbReference type="ARBA" id="ARBA00022989"/>
    </source>
</evidence>
<dbReference type="STRING" id="51028.A0A0N4VMJ7"/>
<dbReference type="GO" id="GO:0005921">
    <property type="term" value="C:gap junction"/>
    <property type="evidence" value="ECO:0007669"/>
    <property type="project" value="UniProtKB-SubCell"/>
</dbReference>
<evidence type="ECO:0000313" key="15">
    <source>
        <dbReference type="WBParaSite" id="EVEC_0001215501-mRNA-1"/>
    </source>
</evidence>
<evidence type="ECO:0000256" key="11">
    <source>
        <dbReference type="ARBA" id="ARBA00023303"/>
    </source>
</evidence>
<organism evidence="15">
    <name type="scientific">Enterobius vermicularis</name>
    <name type="common">Human pinworm</name>
    <dbReference type="NCBI Taxonomy" id="51028"/>
    <lineage>
        <taxon>Eukaryota</taxon>
        <taxon>Metazoa</taxon>
        <taxon>Ecdysozoa</taxon>
        <taxon>Nematoda</taxon>
        <taxon>Chromadorea</taxon>
        <taxon>Rhabditida</taxon>
        <taxon>Spirurina</taxon>
        <taxon>Oxyuridomorpha</taxon>
        <taxon>Oxyuroidea</taxon>
        <taxon>Oxyuridae</taxon>
        <taxon>Enterobius</taxon>
    </lineage>
</organism>
<keyword evidence="9 12" id="KW-0406">Ion transport</keyword>
<evidence type="ECO:0000256" key="7">
    <source>
        <dbReference type="ARBA" id="ARBA00022949"/>
    </source>
</evidence>
<comment type="similarity">
    <text evidence="12">Belongs to the pannexin family.</text>
</comment>
<evidence type="ECO:0000256" key="1">
    <source>
        <dbReference type="ARBA" id="ARBA00004610"/>
    </source>
</evidence>
<protein>
    <recommendedName>
        <fullName evidence="12">Innexin</fullName>
    </recommendedName>
</protein>